<evidence type="ECO:0008006" key="3">
    <source>
        <dbReference type="Google" id="ProtNLM"/>
    </source>
</evidence>
<dbReference type="Proteomes" id="UP001596189">
    <property type="component" value="Unassembled WGS sequence"/>
</dbReference>
<comment type="caution">
    <text evidence="1">The sequence shown here is derived from an EMBL/GenBank/DDBJ whole genome shotgun (WGS) entry which is preliminary data.</text>
</comment>
<proteinExistence type="predicted"/>
<evidence type="ECO:0000313" key="2">
    <source>
        <dbReference type="Proteomes" id="UP001596189"/>
    </source>
</evidence>
<evidence type="ECO:0000313" key="1">
    <source>
        <dbReference type="EMBL" id="MFC6007297.1"/>
    </source>
</evidence>
<dbReference type="RefSeq" id="WP_345716101.1">
    <property type="nucleotide sequence ID" value="NZ_BAABFP010000004.1"/>
</dbReference>
<name>A0ABW1JEI5_9ACTN</name>
<dbReference type="InterPro" id="IPR032675">
    <property type="entry name" value="LRR_dom_sf"/>
</dbReference>
<dbReference type="SUPFAM" id="SSF52058">
    <property type="entry name" value="L domain-like"/>
    <property type="match status" value="1"/>
</dbReference>
<reference evidence="2" key="1">
    <citation type="journal article" date="2019" name="Int. J. Syst. Evol. Microbiol.">
        <title>The Global Catalogue of Microorganisms (GCM) 10K type strain sequencing project: providing services to taxonomists for standard genome sequencing and annotation.</title>
        <authorList>
            <consortium name="The Broad Institute Genomics Platform"/>
            <consortium name="The Broad Institute Genome Sequencing Center for Infectious Disease"/>
            <person name="Wu L."/>
            <person name="Ma J."/>
        </authorList>
    </citation>
    <scope>NUCLEOTIDE SEQUENCE [LARGE SCALE GENOMIC DNA]</scope>
    <source>
        <strain evidence="2">KACC 14249</strain>
    </source>
</reference>
<sequence length="334" mass="36388">MITTVAPGRVQASPPLHARELEAVGPEVTSVQFHEALGPDDHAVLSAWATGRPQLGLRVFGNYRRDIQHLEFLRQYPALTGFGIDTMQGREPVDLSGLRFLPADLHTLRLGVRAPVGADLDLLARLSALRSLAVSGQRRLPSFLSGYRDLQELSVEGPVANLDSVATLPDLRRLTLRSVNAKALEPLTALDRLDTLVVNLGSADDLRALPSVGRLRHLALWQVRGLTDLSAIGELDELETLRLESLRQVTALPDLSRLTRLHTIHLETMRGLSDLGPLRTAPALRVLRLVGAGHLEPADLRPLVDHPTLQRAGLGLGSIRRNRAAHELVGLPDA</sequence>
<organism evidence="1 2">
    <name type="scientific">Angustibacter luteus</name>
    <dbReference type="NCBI Taxonomy" id="658456"/>
    <lineage>
        <taxon>Bacteria</taxon>
        <taxon>Bacillati</taxon>
        <taxon>Actinomycetota</taxon>
        <taxon>Actinomycetes</taxon>
        <taxon>Kineosporiales</taxon>
        <taxon>Kineosporiaceae</taxon>
    </lineage>
</organism>
<dbReference type="Gene3D" id="3.80.10.10">
    <property type="entry name" value="Ribonuclease Inhibitor"/>
    <property type="match status" value="1"/>
</dbReference>
<accession>A0ABW1JEI5</accession>
<keyword evidence="2" id="KW-1185">Reference proteome</keyword>
<dbReference type="EMBL" id="JBHSRD010000003">
    <property type="protein sequence ID" value="MFC6007297.1"/>
    <property type="molecule type" value="Genomic_DNA"/>
</dbReference>
<protein>
    <recommendedName>
        <fullName evidence="3">Leucine-rich repeat domain-containing protein</fullName>
    </recommendedName>
</protein>
<gene>
    <name evidence="1" type="ORF">ACFQDO_09170</name>
</gene>